<dbReference type="PANTHER" id="PTHR44846:SF1">
    <property type="entry name" value="MANNOSYL-D-GLYCERATE TRANSPORT_METABOLISM SYSTEM REPRESSOR MNGR-RELATED"/>
    <property type="match status" value="1"/>
</dbReference>
<evidence type="ECO:0000313" key="5">
    <source>
        <dbReference type="EMBL" id="MCU6766693.1"/>
    </source>
</evidence>
<reference evidence="5 6" key="1">
    <citation type="journal article" date="2021" name="ISME Commun">
        <title>Automated analysis of genomic sequences facilitates high-throughput and comprehensive description of bacteria.</title>
        <authorList>
            <person name="Hitch T.C.A."/>
        </authorList>
    </citation>
    <scope>NUCLEOTIDE SEQUENCE [LARGE SCALE GENOMIC DNA]</scope>
    <source>
        <strain evidence="5 6">Sanger_23</strain>
    </source>
</reference>
<dbReference type="InterPro" id="IPR050679">
    <property type="entry name" value="Bact_HTH_transcr_reg"/>
</dbReference>
<proteinExistence type="predicted"/>
<keyword evidence="6" id="KW-1185">Reference proteome</keyword>
<dbReference type="InterPro" id="IPR036388">
    <property type="entry name" value="WH-like_DNA-bd_sf"/>
</dbReference>
<evidence type="ECO:0000256" key="1">
    <source>
        <dbReference type="ARBA" id="ARBA00023015"/>
    </source>
</evidence>
<protein>
    <submittedName>
        <fullName evidence="5">GntR family transcriptional regulator</fullName>
    </submittedName>
</protein>
<evidence type="ECO:0000256" key="2">
    <source>
        <dbReference type="ARBA" id="ARBA00023125"/>
    </source>
</evidence>
<dbReference type="Pfam" id="PF00392">
    <property type="entry name" value="GntR"/>
    <property type="match status" value="1"/>
</dbReference>
<dbReference type="RefSeq" id="WP_158422501.1">
    <property type="nucleotide sequence ID" value="NZ_JAOQJL010000037.1"/>
</dbReference>
<dbReference type="Pfam" id="PF07702">
    <property type="entry name" value="UTRA"/>
    <property type="match status" value="1"/>
</dbReference>
<dbReference type="InterPro" id="IPR036390">
    <property type="entry name" value="WH_DNA-bd_sf"/>
</dbReference>
<dbReference type="SMART" id="SM00345">
    <property type="entry name" value="HTH_GNTR"/>
    <property type="match status" value="1"/>
</dbReference>
<evidence type="ECO:0000256" key="3">
    <source>
        <dbReference type="ARBA" id="ARBA00023163"/>
    </source>
</evidence>
<keyword evidence="1" id="KW-0805">Transcription regulation</keyword>
<dbReference type="InterPro" id="IPR028978">
    <property type="entry name" value="Chorismate_lyase_/UTRA_dom_sf"/>
</dbReference>
<dbReference type="SUPFAM" id="SSF64288">
    <property type="entry name" value="Chorismate lyase-like"/>
    <property type="match status" value="1"/>
</dbReference>
<dbReference type="PRINTS" id="PR00035">
    <property type="entry name" value="HTHGNTR"/>
</dbReference>
<comment type="caution">
    <text evidence="5">The sequence shown here is derived from an EMBL/GenBank/DDBJ whole genome shotgun (WGS) entry which is preliminary data.</text>
</comment>
<keyword evidence="3" id="KW-0804">Transcription</keyword>
<evidence type="ECO:0000313" key="6">
    <source>
        <dbReference type="Proteomes" id="UP001652409"/>
    </source>
</evidence>
<keyword evidence="2" id="KW-0238">DNA-binding</keyword>
<dbReference type="Gene3D" id="3.40.1410.10">
    <property type="entry name" value="Chorismate lyase-like"/>
    <property type="match status" value="1"/>
</dbReference>
<name>A0ABT2TWT0_9FIRM</name>
<dbReference type="Gene3D" id="1.10.10.10">
    <property type="entry name" value="Winged helix-like DNA-binding domain superfamily/Winged helix DNA-binding domain"/>
    <property type="match status" value="1"/>
</dbReference>
<dbReference type="SUPFAM" id="SSF46785">
    <property type="entry name" value="Winged helix' DNA-binding domain"/>
    <property type="match status" value="1"/>
</dbReference>
<evidence type="ECO:0000259" key="4">
    <source>
        <dbReference type="PROSITE" id="PS50949"/>
    </source>
</evidence>
<accession>A0ABT2TWT0</accession>
<feature type="domain" description="HTH gntR-type" evidence="4">
    <location>
        <begin position="4"/>
        <end position="72"/>
    </location>
</feature>
<dbReference type="CDD" id="cd07377">
    <property type="entry name" value="WHTH_GntR"/>
    <property type="match status" value="1"/>
</dbReference>
<dbReference type="EMBL" id="JAOQJL010000037">
    <property type="protein sequence ID" value="MCU6766693.1"/>
    <property type="molecule type" value="Genomic_DNA"/>
</dbReference>
<dbReference type="PROSITE" id="PS50949">
    <property type="entry name" value="HTH_GNTR"/>
    <property type="match status" value="1"/>
</dbReference>
<sequence length="239" mass="27199">MQKVTAYMTVYLSIKKLIKEGAYKPGMLLPTERDLEKIYAVSRITVRRAIAMLSDEGYVKVVQGKGTEVRDISTTQQLNTVTSITETLKRKGYNITVEGVNIQLVQPPEIVREKLKLEPEVTVYLIQRILYADDKPIALMNNYLVKNQIPGFEQYAGKFVGLYNFLENTYGVVVTEADDTFSAVNADYLEAQVLHLKQGAALLRSRRIGYTEKGPFEYVDNKLVGDRYEFSIHMTGRIR</sequence>
<dbReference type="Proteomes" id="UP001652409">
    <property type="component" value="Unassembled WGS sequence"/>
</dbReference>
<gene>
    <name evidence="5" type="ORF">OCV61_14995</name>
</gene>
<dbReference type="PANTHER" id="PTHR44846">
    <property type="entry name" value="MANNOSYL-D-GLYCERATE TRANSPORT/METABOLISM SYSTEM REPRESSOR MNGR-RELATED"/>
    <property type="match status" value="1"/>
</dbReference>
<organism evidence="5 6">
    <name type="scientific">Blautia ammoniilytica</name>
    <dbReference type="NCBI Taxonomy" id="2981782"/>
    <lineage>
        <taxon>Bacteria</taxon>
        <taxon>Bacillati</taxon>
        <taxon>Bacillota</taxon>
        <taxon>Clostridia</taxon>
        <taxon>Lachnospirales</taxon>
        <taxon>Lachnospiraceae</taxon>
        <taxon>Blautia</taxon>
    </lineage>
</organism>
<dbReference type="InterPro" id="IPR011663">
    <property type="entry name" value="UTRA"/>
</dbReference>
<dbReference type="SMART" id="SM00866">
    <property type="entry name" value="UTRA"/>
    <property type="match status" value="1"/>
</dbReference>
<dbReference type="InterPro" id="IPR000524">
    <property type="entry name" value="Tscrpt_reg_HTH_GntR"/>
</dbReference>